<evidence type="ECO:0000313" key="2">
    <source>
        <dbReference type="Proteomes" id="UP000218887"/>
    </source>
</evidence>
<organism evidence="1 2">
    <name type="scientific">Virgibacillus profundi</name>
    <dbReference type="NCBI Taxonomy" id="2024555"/>
    <lineage>
        <taxon>Bacteria</taxon>
        <taxon>Bacillati</taxon>
        <taxon>Bacillota</taxon>
        <taxon>Bacilli</taxon>
        <taxon>Bacillales</taxon>
        <taxon>Bacillaceae</taxon>
        <taxon>Virgibacillus</taxon>
    </lineage>
</organism>
<proteinExistence type="predicted"/>
<feature type="non-terminal residue" evidence="1">
    <location>
        <position position="76"/>
    </location>
</feature>
<dbReference type="AlphaFoldDB" id="A0A2A2I8A7"/>
<keyword evidence="2" id="KW-1185">Reference proteome</keyword>
<dbReference type="Proteomes" id="UP000218887">
    <property type="component" value="Unassembled WGS sequence"/>
</dbReference>
<accession>A0A2A2I8A7</accession>
<name>A0A2A2I8A7_9BACI</name>
<gene>
    <name evidence="1" type="ORF">CIL05_21730</name>
</gene>
<dbReference type="EMBL" id="NPOA01000151">
    <property type="protein sequence ID" value="PAV27556.1"/>
    <property type="molecule type" value="Genomic_DNA"/>
</dbReference>
<protein>
    <submittedName>
        <fullName evidence="1">Uncharacterized protein</fullName>
    </submittedName>
</protein>
<sequence>MPFLPQESSMCFLHWDGALSSVGRIRRLLREQRFSVGRVIAVPARVRRPRRVVFSRRLRPCPWKAKYSAGASFSAQ</sequence>
<reference evidence="1 2" key="1">
    <citation type="submission" date="2017-08" db="EMBL/GenBank/DDBJ databases">
        <title>Virgibacillus indicus sp. nov. and Virgibacillus profoundi sp. nov, two moderately halophilic bacteria isolated from marine sediment by using the Microfluidic Streak Plate.</title>
        <authorList>
            <person name="Xu B."/>
            <person name="Hu B."/>
            <person name="Wang J."/>
            <person name="Zhu Y."/>
            <person name="Huang L."/>
            <person name="Du W."/>
            <person name="Huang Y."/>
        </authorList>
    </citation>
    <scope>NUCLEOTIDE SEQUENCE [LARGE SCALE GENOMIC DNA]</scope>
    <source>
        <strain evidence="1 2">IO3-P3-H5</strain>
    </source>
</reference>
<comment type="caution">
    <text evidence="1">The sequence shown here is derived from an EMBL/GenBank/DDBJ whole genome shotgun (WGS) entry which is preliminary data.</text>
</comment>
<evidence type="ECO:0000313" key="1">
    <source>
        <dbReference type="EMBL" id="PAV27556.1"/>
    </source>
</evidence>